<proteinExistence type="predicted"/>
<organism evidence="1 2">
    <name type="scientific">Rhypophila decipiens</name>
    <dbReference type="NCBI Taxonomy" id="261697"/>
    <lineage>
        <taxon>Eukaryota</taxon>
        <taxon>Fungi</taxon>
        <taxon>Dikarya</taxon>
        <taxon>Ascomycota</taxon>
        <taxon>Pezizomycotina</taxon>
        <taxon>Sordariomycetes</taxon>
        <taxon>Sordariomycetidae</taxon>
        <taxon>Sordariales</taxon>
        <taxon>Naviculisporaceae</taxon>
        <taxon>Rhypophila</taxon>
    </lineage>
</organism>
<dbReference type="EMBL" id="MU858080">
    <property type="protein sequence ID" value="KAK4215421.1"/>
    <property type="molecule type" value="Genomic_DNA"/>
</dbReference>
<reference evidence="1" key="2">
    <citation type="submission" date="2023-05" db="EMBL/GenBank/DDBJ databases">
        <authorList>
            <consortium name="Lawrence Berkeley National Laboratory"/>
            <person name="Steindorff A."/>
            <person name="Hensen N."/>
            <person name="Bonometti L."/>
            <person name="Westerberg I."/>
            <person name="Brannstrom I.O."/>
            <person name="Guillou S."/>
            <person name="Cros-Aarteil S."/>
            <person name="Calhoun S."/>
            <person name="Haridas S."/>
            <person name="Kuo A."/>
            <person name="Mondo S."/>
            <person name="Pangilinan J."/>
            <person name="Riley R."/>
            <person name="Labutti K."/>
            <person name="Andreopoulos B."/>
            <person name="Lipzen A."/>
            <person name="Chen C."/>
            <person name="Yanf M."/>
            <person name="Daum C."/>
            <person name="Ng V."/>
            <person name="Clum A."/>
            <person name="Ohm R."/>
            <person name="Martin F."/>
            <person name="Silar P."/>
            <person name="Natvig D."/>
            <person name="Lalanne C."/>
            <person name="Gautier V."/>
            <person name="Ament-Velasquez S.L."/>
            <person name="Kruys A."/>
            <person name="Hutchinson M.I."/>
            <person name="Powell A.J."/>
            <person name="Barry K."/>
            <person name="Miller A.N."/>
            <person name="Grigoriev I.V."/>
            <person name="Debuchy R."/>
            <person name="Gladieux P."/>
            <person name="Thoren M.H."/>
            <person name="Johannesson H."/>
        </authorList>
    </citation>
    <scope>NUCLEOTIDE SEQUENCE</scope>
    <source>
        <strain evidence="1">PSN293</strain>
    </source>
</reference>
<sequence>MPSTYNPSGSNNNCFFVTLAYLIGLQSVDDLPLDVKEEMKKLPNGVIVDYEMEEIDRCLKLAVGDKYQYHIKAWLFNDIGSEIESATVIRRGSGLRRMLRMNPPNTNAMWRHEQFLLDTWQVSMLGVGYVTTDNKSHFVVLKEGHPPAYVCYQHDSNGQDKWPEIKRNWRGKRDWRKCWLKRKSLTEGNKVICAFGLVANQ</sequence>
<dbReference type="Proteomes" id="UP001301769">
    <property type="component" value="Unassembled WGS sequence"/>
</dbReference>
<gene>
    <name evidence="1" type="ORF">QBC37DRAFT_386341</name>
</gene>
<protein>
    <submittedName>
        <fullName evidence="1">Uncharacterized protein</fullName>
    </submittedName>
</protein>
<reference evidence="1" key="1">
    <citation type="journal article" date="2023" name="Mol. Phylogenet. Evol.">
        <title>Genome-scale phylogeny and comparative genomics of the fungal order Sordariales.</title>
        <authorList>
            <person name="Hensen N."/>
            <person name="Bonometti L."/>
            <person name="Westerberg I."/>
            <person name="Brannstrom I.O."/>
            <person name="Guillou S."/>
            <person name="Cros-Aarteil S."/>
            <person name="Calhoun S."/>
            <person name="Haridas S."/>
            <person name="Kuo A."/>
            <person name="Mondo S."/>
            <person name="Pangilinan J."/>
            <person name="Riley R."/>
            <person name="LaButti K."/>
            <person name="Andreopoulos B."/>
            <person name="Lipzen A."/>
            <person name="Chen C."/>
            <person name="Yan M."/>
            <person name="Daum C."/>
            <person name="Ng V."/>
            <person name="Clum A."/>
            <person name="Steindorff A."/>
            <person name="Ohm R.A."/>
            <person name="Martin F."/>
            <person name="Silar P."/>
            <person name="Natvig D.O."/>
            <person name="Lalanne C."/>
            <person name="Gautier V."/>
            <person name="Ament-Velasquez S.L."/>
            <person name="Kruys A."/>
            <person name="Hutchinson M.I."/>
            <person name="Powell A.J."/>
            <person name="Barry K."/>
            <person name="Miller A.N."/>
            <person name="Grigoriev I.V."/>
            <person name="Debuchy R."/>
            <person name="Gladieux P."/>
            <person name="Hiltunen Thoren M."/>
            <person name="Johannesson H."/>
        </authorList>
    </citation>
    <scope>NUCLEOTIDE SEQUENCE</scope>
    <source>
        <strain evidence="1">PSN293</strain>
    </source>
</reference>
<keyword evidence="2" id="KW-1185">Reference proteome</keyword>
<evidence type="ECO:0000313" key="1">
    <source>
        <dbReference type="EMBL" id="KAK4215421.1"/>
    </source>
</evidence>
<evidence type="ECO:0000313" key="2">
    <source>
        <dbReference type="Proteomes" id="UP001301769"/>
    </source>
</evidence>
<accession>A0AAN7B7B3</accession>
<comment type="caution">
    <text evidence="1">The sequence shown here is derived from an EMBL/GenBank/DDBJ whole genome shotgun (WGS) entry which is preliminary data.</text>
</comment>
<name>A0AAN7B7B3_9PEZI</name>
<dbReference type="AlphaFoldDB" id="A0AAN7B7B3"/>